<sequence length="278" mass="31742">MADSWQRSVAPRILRVKLNKATDLAAADYCIPGLLQGKSDPYVVFRVGDQKFKSTCISSTLNPVWGHEVFEFTLNEGLMYTQALVVEVYDHDLYKADDLIGTTVVALAQFELEKGLQDIQWPLDIPDEFSSQDVHSMLHVTVEVLTDTEKEARVVEAMVEFQSWSVLRGWNRLSMDYTSKPTIPSGFESPMGWVVTLHPFSGPEVDEDLDMDGWFYSHSMNGPWYKSGKNHITAVYRKREWTRSFTKMRAASIQTKQQDDTIDAILQRYGIKNDSAHF</sequence>
<evidence type="ECO:0000313" key="4">
    <source>
        <dbReference type="EMBL" id="KAF0739788.1"/>
    </source>
</evidence>
<evidence type="ECO:0000256" key="1">
    <source>
        <dbReference type="ARBA" id="ARBA00022723"/>
    </source>
</evidence>
<keyword evidence="1" id="KW-0479">Metal-binding</keyword>
<dbReference type="Pfam" id="PF00168">
    <property type="entry name" value="C2"/>
    <property type="match status" value="1"/>
</dbReference>
<dbReference type="Gene3D" id="2.60.40.150">
    <property type="entry name" value="C2 domain"/>
    <property type="match status" value="1"/>
</dbReference>
<gene>
    <name evidence="4" type="ORF">Ae201684_004674</name>
</gene>
<dbReference type="InterPro" id="IPR035892">
    <property type="entry name" value="C2_domain_sf"/>
</dbReference>
<dbReference type="EMBL" id="VJMJ01000062">
    <property type="protein sequence ID" value="KAF0739788.1"/>
    <property type="molecule type" value="Genomic_DNA"/>
</dbReference>
<accession>A0A6G0XHN2</accession>
<keyword evidence="2" id="KW-0106">Calcium</keyword>
<dbReference type="AlphaFoldDB" id="A0A6G0XHN2"/>
<dbReference type="SUPFAM" id="SSF49562">
    <property type="entry name" value="C2 domain (Calcium/lipid-binding domain, CaLB)"/>
    <property type="match status" value="1"/>
</dbReference>
<evidence type="ECO:0000259" key="3">
    <source>
        <dbReference type="PROSITE" id="PS50004"/>
    </source>
</evidence>
<keyword evidence="5" id="KW-1185">Reference proteome</keyword>
<protein>
    <recommendedName>
        <fullName evidence="3">C2 domain-containing protein</fullName>
    </recommendedName>
</protein>
<organism evidence="4 5">
    <name type="scientific">Aphanomyces euteiches</name>
    <dbReference type="NCBI Taxonomy" id="100861"/>
    <lineage>
        <taxon>Eukaryota</taxon>
        <taxon>Sar</taxon>
        <taxon>Stramenopiles</taxon>
        <taxon>Oomycota</taxon>
        <taxon>Saprolegniomycetes</taxon>
        <taxon>Saprolegniales</taxon>
        <taxon>Verrucalvaceae</taxon>
        <taxon>Aphanomyces</taxon>
    </lineage>
</organism>
<dbReference type="SMART" id="SM00239">
    <property type="entry name" value="C2"/>
    <property type="match status" value="1"/>
</dbReference>
<dbReference type="Proteomes" id="UP000481153">
    <property type="component" value="Unassembled WGS sequence"/>
</dbReference>
<name>A0A6G0XHN2_9STRA</name>
<dbReference type="PROSITE" id="PS50004">
    <property type="entry name" value="C2"/>
    <property type="match status" value="1"/>
</dbReference>
<dbReference type="VEuPathDB" id="FungiDB:AeMF1_002319"/>
<comment type="caution">
    <text evidence="4">The sequence shown here is derived from an EMBL/GenBank/DDBJ whole genome shotgun (WGS) entry which is preliminary data.</text>
</comment>
<reference evidence="4 5" key="1">
    <citation type="submission" date="2019-07" db="EMBL/GenBank/DDBJ databases">
        <title>Genomics analysis of Aphanomyces spp. identifies a new class of oomycete effector associated with host adaptation.</title>
        <authorList>
            <person name="Gaulin E."/>
        </authorList>
    </citation>
    <scope>NUCLEOTIDE SEQUENCE [LARGE SCALE GENOMIC DNA]</scope>
    <source>
        <strain evidence="4 5">ATCC 201684</strain>
    </source>
</reference>
<dbReference type="InterPro" id="IPR000008">
    <property type="entry name" value="C2_dom"/>
</dbReference>
<feature type="domain" description="C2" evidence="3">
    <location>
        <begin position="1"/>
        <end position="120"/>
    </location>
</feature>
<dbReference type="PANTHER" id="PTHR45911">
    <property type="entry name" value="C2 DOMAIN-CONTAINING PROTEIN"/>
    <property type="match status" value="1"/>
</dbReference>
<dbReference type="GO" id="GO:0046872">
    <property type="term" value="F:metal ion binding"/>
    <property type="evidence" value="ECO:0007669"/>
    <property type="project" value="UniProtKB-KW"/>
</dbReference>
<evidence type="ECO:0000313" key="5">
    <source>
        <dbReference type="Proteomes" id="UP000481153"/>
    </source>
</evidence>
<dbReference type="PANTHER" id="PTHR45911:SF7">
    <property type="entry name" value="C2 DOMAIN-CONTAINING PROTEIN"/>
    <property type="match status" value="1"/>
</dbReference>
<proteinExistence type="predicted"/>
<evidence type="ECO:0000256" key="2">
    <source>
        <dbReference type="ARBA" id="ARBA00022837"/>
    </source>
</evidence>